<dbReference type="Gene3D" id="3.90.780.10">
    <property type="entry name" value="5'-Nucleotidase, C-terminal domain"/>
    <property type="match status" value="1"/>
</dbReference>
<keyword evidence="2" id="KW-0547">Nucleotide-binding</keyword>
<dbReference type="GO" id="GO:0000166">
    <property type="term" value="F:nucleotide binding"/>
    <property type="evidence" value="ECO:0007669"/>
    <property type="project" value="UniProtKB-KW"/>
</dbReference>
<evidence type="ECO:0000259" key="4">
    <source>
        <dbReference type="Pfam" id="PF00149"/>
    </source>
</evidence>
<keyword evidence="1 2" id="KW-0732">Signal</keyword>
<dbReference type="Pfam" id="PF02872">
    <property type="entry name" value="5_nucleotid_C"/>
    <property type="match status" value="1"/>
</dbReference>
<dbReference type="SUPFAM" id="SSF56300">
    <property type="entry name" value="Metallo-dependent phosphatases"/>
    <property type="match status" value="1"/>
</dbReference>
<feature type="domain" description="5'-Nucleotidase C-terminal" evidence="5">
    <location>
        <begin position="364"/>
        <end position="523"/>
    </location>
</feature>
<dbReference type="CDD" id="cd00845">
    <property type="entry name" value="MPP_UshA_N_like"/>
    <property type="match status" value="1"/>
</dbReference>
<dbReference type="InterPro" id="IPR006179">
    <property type="entry name" value="5_nucleotidase/apyrase"/>
</dbReference>
<feature type="transmembrane region" description="Helical" evidence="3">
    <location>
        <begin position="618"/>
        <end position="645"/>
    </location>
</feature>
<comment type="similarity">
    <text evidence="2">Belongs to the 5'-nucleotidase family.</text>
</comment>
<organism evidence="6 7">
    <name type="scientific">Candidatus Eubacterium avistercoris</name>
    <dbReference type="NCBI Taxonomy" id="2838567"/>
    <lineage>
        <taxon>Bacteria</taxon>
        <taxon>Bacillati</taxon>
        <taxon>Bacillota</taxon>
        <taxon>Clostridia</taxon>
        <taxon>Eubacteriales</taxon>
        <taxon>Eubacteriaceae</taxon>
        <taxon>Eubacterium</taxon>
    </lineage>
</organism>
<sequence>MKNWRKKAAAIVALCTFALSLTAVSAKEDTAKEQLHVIFSHDIHSHLDSFRTSFKGKETDIGGMARMMTFIKKEKEEYPDTLLIDGGDFSMGTVYQMLYDTQAPELRMLGYLGYDATTLGNHEFDYRSQGLADMLKSAADSKDPLPAMVVCNVTWPEEPDEEQLLLQDAFSYYGVEPYIMVEKDGVKIALLGVFGKDALECAPTCALEFEDPVKAVKRTVKEIKEKEDADMIVCLSHSGTNKDSDKSEDEKLAKEVPDLDLILSGHTHTFLDEPIICGDTAIVSCGEYGEQIGSLNMVRKENGRWEVQDYRLVTMDKKIKEDPQVLNRLKSFSSVIDEQYLEPYGFTKDMVLAENPYSFSSANDLSEKKREHELGDLMADAFYYAAATKAEGTPPADVTVVPSGCVRDTFVSGPITAADVFKAYSLGIGPDGKAGYPLIGVYLTGEELRTAAEIDASISDYMKSARLYASGLSYTYNPRRMILNKVIRTQLVRQPDIPWQAGDGAVYEEIDDDKLYFVVADLYTGQMLGAVEKMSYGVLSVTPKDAQGNEIEDLESCILYDGSGSEIKAWEAIADYMQTFEKEKGERVVPAYYNELHDRKCVEDSSKPGDILKNPSKYAVIICTVATALIVVLVLVAVAVTRAVYRRRKGKR</sequence>
<feature type="chain" id="PRO_5039758368" evidence="2">
    <location>
        <begin position="26"/>
        <end position="652"/>
    </location>
</feature>
<dbReference type="GO" id="GO:0046872">
    <property type="term" value="F:metal ion binding"/>
    <property type="evidence" value="ECO:0007669"/>
    <property type="project" value="InterPro"/>
</dbReference>
<feature type="signal peptide" evidence="2">
    <location>
        <begin position="1"/>
        <end position="25"/>
    </location>
</feature>
<dbReference type="InterPro" id="IPR006146">
    <property type="entry name" value="5'-Nucleotdase_CS"/>
</dbReference>
<keyword evidence="3" id="KW-0812">Transmembrane</keyword>
<dbReference type="EMBL" id="DXCH01000211">
    <property type="protein sequence ID" value="HIZ07787.1"/>
    <property type="molecule type" value="Genomic_DNA"/>
</dbReference>
<evidence type="ECO:0000256" key="2">
    <source>
        <dbReference type="RuleBase" id="RU362119"/>
    </source>
</evidence>
<evidence type="ECO:0000259" key="5">
    <source>
        <dbReference type="Pfam" id="PF02872"/>
    </source>
</evidence>
<reference evidence="6" key="2">
    <citation type="submission" date="2021-04" db="EMBL/GenBank/DDBJ databases">
        <authorList>
            <person name="Gilroy R."/>
        </authorList>
    </citation>
    <scope>NUCLEOTIDE SEQUENCE</scope>
    <source>
        <strain evidence="6">CHK192-9172</strain>
    </source>
</reference>
<evidence type="ECO:0000256" key="1">
    <source>
        <dbReference type="ARBA" id="ARBA00022729"/>
    </source>
</evidence>
<dbReference type="PROSITE" id="PS00786">
    <property type="entry name" value="5_NUCLEOTIDASE_2"/>
    <property type="match status" value="1"/>
</dbReference>
<keyword evidence="2" id="KW-0378">Hydrolase</keyword>
<accession>A0A9D2D360</accession>
<evidence type="ECO:0000256" key="3">
    <source>
        <dbReference type="SAM" id="Phobius"/>
    </source>
</evidence>
<keyword evidence="3" id="KW-1133">Transmembrane helix</keyword>
<keyword evidence="3" id="KW-0472">Membrane</keyword>
<protein>
    <submittedName>
        <fullName evidence="6">Bifunctional metallophosphatase/5'-nucleotidase</fullName>
    </submittedName>
</protein>
<evidence type="ECO:0000313" key="6">
    <source>
        <dbReference type="EMBL" id="HIZ07787.1"/>
    </source>
</evidence>
<name>A0A9D2D360_9FIRM</name>
<dbReference type="PANTHER" id="PTHR11575">
    <property type="entry name" value="5'-NUCLEOTIDASE-RELATED"/>
    <property type="match status" value="1"/>
</dbReference>
<dbReference type="Proteomes" id="UP000824024">
    <property type="component" value="Unassembled WGS sequence"/>
</dbReference>
<dbReference type="Gene3D" id="3.60.21.10">
    <property type="match status" value="1"/>
</dbReference>
<dbReference type="Pfam" id="PF00149">
    <property type="entry name" value="Metallophos"/>
    <property type="match status" value="1"/>
</dbReference>
<dbReference type="InterPro" id="IPR029052">
    <property type="entry name" value="Metallo-depent_PP-like"/>
</dbReference>
<gene>
    <name evidence="6" type="ORF">IAA08_07630</name>
</gene>
<dbReference type="PRINTS" id="PR01607">
    <property type="entry name" value="APYRASEFAMLY"/>
</dbReference>
<feature type="domain" description="Calcineurin-like phosphoesterase" evidence="4">
    <location>
        <begin position="42"/>
        <end position="269"/>
    </location>
</feature>
<dbReference type="InterPro" id="IPR008334">
    <property type="entry name" value="5'-Nucleotdase_C"/>
</dbReference>
<dbReference type="GO" id="GO:0016788">
    <property type="term" value="F:hydrolase activity, acting on ester bonds"/>
    <property type="evidence" value="ECO:0007669"/>
    <property type="project" value="InterPro"/>
</dbReference>
<comment type="caution">
    <text evidence="6">The sequence shown here is derived from an EMBL/GenBank/DDBJ whole genome shotgun (WGS) entry which is preliminary data.</text>
</comment>
<dbReference type="InterPro" id="IPR004843">
    <property type="entry name" value="Calcineurin-like_PHP"/>
</dbReference>
<dbReference type="SUPFAM" id="SSF55816">
    <property type="entry name" value="5'-nucleotidase (syn. UDP-sugar hydrolase), C-terminal domain"/>
    <property type="match status" value="1"/>
</dbReference>
<dbReference type="InterPro" id="IPR036907">
    <property type="entry name" value="5'-Nucleotdase_C_sf"/>
</dbReference>
<dbReference type="GO" id="GO:0009166">
    <property type="term" value="P:nucleotide catabolic process"/>
    <property type="evidence" value="ECO:0007669"/>
    <property type="project" value="InterPro"/>
</dbReference>
<proteinExistence type="inferred from homology"/>
<dbReference type="PANTHER" id="PTHR11575:SF24">
    <property type="entry name" value="5'-NUCLEOTIDASE"/>
    <property type="match status" value="1"/>
</dbReference>
<dbReference type="AlphaFoldDB" id="A0A9D2D360"/>
<reference evidence="6" key="1">
    <citation type="journal article" date="2021" name="PeerJ">
        <title>Extensive microbial diversity within the chicken gut microbiome revealed by metagenomics and culture.</title>
        <authorList>
            <person name="Gilroy R."/>
            <person name="Ravi A."/>
            <person name="Getino M."/>
            <person name="Pursley I."/>
            <person name="Horton D.L."/>
            <person name="Alikhan N.F."/>
            <person name="Baker D."/>
            <person name="Gharbi K."/>
            <person name="Hall N."/>
            <person name="Watson M."/>
            <person name="Adriaenssens E.M."/>
            <person name="Foster-Nyarko E."/>
            <person name="Jarju S."/>
            <person name="Secka A."/>
            <person name="Antonio M."/>
            <person name="Oren A."/>
            <person name="Chaudhuri R.R."/>
            <person name="La Ragione R."/>
            <person name="Hildebrand F."/>
            <person name="Pallen M.J."/>
        </authorList>
    </citation>
    <scope>NUCLEOTIDE SEQUENCE</scope>
    <source>
        <strain evidence="6">CHK192-9172</strain>
    </source>
</reference>
<evidence type="ECO:0000313" key="7">
    <source>
        <dbReference type="Proteomes" id="UP000824024"/>
    </source>
</evidence>